<gene>
    <name evidence="3" type="ordered locus">PHZ_p0175</name>
</gene>
<keyword evidence="4" id="KW-1185">Reference proteome</keyword>
<dbReference type="AlphaFoldDB" id="B4RIE3"/>
<evidence type="ECO:0000256" key="1">
    <source>
        <dbReference type="ARBA" id="ARBA00008791"/>
    </source>
</evidence>
<protein>
    <submittedName>
        <fullName evidence="3">Universal stress protein UspA</fullName>
    </submittedName>
</protein>
<evidence type="ECO:0000313" key="3">
    <source>
        <dbReference type="EMBL" id="ACG80118.1"/>
    </source>
</evidence>
<dbReference type="PANTHER" id="PTHR46268:SF15">
    <property type="entry name" value="UNIVERSAL STRESS PROTEIN HP_0031"/>
    <property type="match status" value="1"/>
</dbReference>
<dbReference type="EMBL" id="CP000748">
    <property type="protein sequence ID" value="ACG80118.1"/>
    <property type="molecule type" value="Genomic_DNA"/>
</dbReference>
<comment type="similarity">
    <text evidence="1">Belongs to the universal stress protein A family.</text>
</comment>
<feature type="domain" description="UspA" evidence="2">
    <location>
        <begin position="164"/>
        <end position="277"/>
    </location>
</feature>
<evidence type="ECO:0000313" key="4">
    <source>
        <dbReference type="Proteomes" id="UP000001868"/>
    </source>
</evidence>
<dbReference type="HOGENOM" id="CLU_049301_5_3_5"/>
<dbReference type="Gene3D" id="3.40.50.12370">
    <property type="match status" value="1"/>
</dbReference>
<geneLocation type="plasmid" evidence="4">
    <name>pHLK1</name>
</geneLocation>
<dbReference type="CDD" id="cd00293">
    <property type="entry name" value="USP-like"/>
    <property type="match status" value="1"/>
</dbReference>
<evidence type="ECO:0000259" key="2">
    <source>
        <dbReference type="Pfam" id="PF00582"/>
    </source>
</evidence>
<dbReference type="PANTHER" id="PTHR46268">
    <property type="entry name" value="STRESS RESPONSE PROTEIN NHAX"/>
    <property type="match status" value="1"/>
</dbReference>
<sequence length="287" mass="30425">MSELPSSAGAAVSARYESLVLHVASRGAAEVLSVAADLARRFHARLIGVGAERFNLPPVWDADGGFAYGQMADDLERQVTADLLLARVAFEQASAGLEAEWRPAHDEPGRAVTRAARDADLIVVAAPDRRGADGEQRPDAADLVLGSGRPVLLTPPAVIRLEARRIVVGWKDTREARRAVSDALPLLQLAEEVLVQSVCEDDGSRAAAHDDAAAVAANLRRRGVEARAEVAVTDAPPAEQLDIAAAALGADLIVTGAYGHSRRAEWAFGGVTRDLLHAPQRFVLLSH</sequence>
<dbReference type="Pfam" id="PF00582">
    <property type="entry name" value="Usp"/>
    <property type="match status" value="1"/>
</dbReference>
<organism evidence="3 4">
    <name type="scientific">Phenylobacterium zucineum (strain HLK1)</name>
    <dbReference type="NCBI Taxonomy" id="450851"/>
    <lineage>
        <taxon>Bacteria</taxon>
        <taxon>Pseudomonadati</taxon>
        <taxon>Pseudomonadota</taxon>
        <taxon>Alphaproteobacteria</taxon>
        <taxon>Caulobacterales</taxon>
        <taxon>Caulobacteraceae</taxon>
        <taxon>Phenylobacterium</taxon>
    </lineage>
</organism>
<accession>B4RIE3</accession>
<proteinExistence type="inferred from homology"/>
<reference evidence="3 4" key="1">
    <citation type="journal article" date="2008" name="BMC Genomics">
        <title>Complete genome of Phenylobacterium zucineum - a novel facultative intracellular bacterium isolated from human erythroleukemia cell line K562.</title>
        <authorList>
            <person name="Luo Y."/>
            <person name="Xu X."/>
            <person name="Ding Z."/>
            <person name="Liu Z."/>
            <person name="Zhang B."/>
            <person name="Yan Z."/>
            <person name="Sun J."/>
            <person name="Hu S."/>
            <person name="Hu X."/>
        </authorList>
    </citation>
    <scope>NUCLEOTIDE SEQUENCE [LARGE SCALE GENOMIC DNA]</scope>
    <source>
        <strain evidence="4">HLK1</strain>
        <plasmid evidence="4">HLK1</plasmid>
        <plasmid evidence="4">Plasmid pHLK1</plasmid>
    </source>
</reference>
<dbReference type="OrthoDB" id="9804721at2"/>
<dbReference type="InterPro" id="IPR006016">
    <property type="entry name" value="UspA"/>
</dbReference>
<dbReference type="Proteomes" id="UP000001868">
    <property type="component" value="Plasmid pHLK1"/>
</dbReference>
<dbReference type="eggNOG" id="COG0589">
    <property type="taxonomic scope" value="Bacteria"/>
</dbReference>
<keyword evidence="3" id="KW-0614">Plasmid</keyword>
<name>B4RIE3_PHEZH</name>
<dbReference type="RefSeq" id="WP_012520418.1">
    <property type="nucleotide sequence ID" value="NC_011143.1"/>
</dbReference>
<dbReference type="KEGG" id="pzu:PHZ_p0175"/>
<dbReference type="SUPFAM" id="SSF52402">
    <property type="entry name" value="Adenine nucleotide alpha hydrolases-like"/>
    <property type="match status" value="2"/>
</dbReference>